<dbReference type="RefSeq" id="WP_394385942.1">
    <property type="nucleotide sequence ID" value="NZ_JBIGIB010000004.1"/>
</dbReference>
<organism evidence="3 4">
    <name type="scientific">Pelomonas baiyunensis</name>
    <dbReference type="NCBI Taxonomy" id="3299026"/>
    <lineage>
        <taxon>Bacteria</taxon>
        <taxon>Pseudomonadati</taxon>
        <taxon>Pseudomonadota</taxon>
        <taxon>Betaproteobacteria</taxon>
        <taxon>Burkholderiales</taxon>
        <taxon>Sphaerotilaceae</taxon>
        <taxon>Roseateles</taxon>
    </lineage>
</organism>
<evidence type="ECO:0000313" key="3">
    <source>
        <dbReference type="EMBL" id="MFG6468042.1"/>
    </source>
</evidence>
<comment type="caution">
    <text evidence="3">The sequence shown here is derived from an EMBL/GenBank/DDBJ whole genome shotgun (WGS) entry which is preliminary data.</text>
</comment>
<dbReference type="Proteomes" id="UP001606303">
    <property type="component" value="Unassembled WGS sequence"/>
</dbReference>
<proteinExistence type="predicted"/>
<protein>
    <submittedName>
        <fullName evidence="3">Uncharacterized protein</fullName>
    </submittedName>
</protein>
<accession>A0ABW7H1C8</accession>
<evidence type="ECO:0000256" key="2">
    <source>
        <dbReference type="SAM" id="SignalP"/>
    </source>
</evidence>
<feature type="compositionally biased region" description="Low complexity" evidence="1">
    <location>
        <begin position="60"/>
        <end position="72"/>
    </location>
</feature>
<evidence type="ECO:0000313" key="4">
    <source>
        <dbReference type="Proteomes" id="UP001606303"/>
    </source>
</evidence>
<gene>
    <name evidence="3" type="ORF">ACG01O_15555</name>
</gene>
<sequence>MPDTPAFTRLAAPATLLPGTPQPATRQVPPPTAPRAWLMGLALAATTALAQPPAAPAPQAPAAATGASAAPAPAPVANPADAIVVLNVKGAQWAGIALTKSLDGQLRIKPANDNKRGVAALAMVDDVFNGKAAAGARQQYYNSQDPELLETLWQQAAGRIAALGMPIGQLRWDAQALAMRVVGNRLDTEGVQVVFGLHPRVDMPLLKPLIDRGELLVLAEVSAIGAMNELRAEKQRVAELKRKGEERTQNLLARLPTFGDSLVSLVLPAQRDGDKVLERRYCTIKAAGDMGAWSTGFRYLDKLNKGLNTKRDSRFDELAKDLDELYGQVQTGKCQVLITSNDDAAKLAAAMQRDKIAFSVHIIIPKPDLLNSYAESKGYPSHEKYELAQQLVPNATVTARGLERLEALGVSSLAEFNAVVERMTKSKYATERTTDNVLAYLADEKEGQAAKQTAVQVRDARDRKAAADRRAAEEAEKAQRAAHAKEYPFYAVISCGMPNHINILACFSRSNGVDTELKVKNGNDSQMYKVYNLRNAGKEERDGLHIDLRERFSIAAQNSSDSLILTVKIYDRMTGKVVYNDQAAKFGMVRVGN</sequence>
<reference evidence="3 4" key="1">
    <citation type="submission" date="2024-08" db="EMBL/GenBank/DDBJ databases">
        <authorList>
            <person name="Lu H."/>
        </authorList>
    </citation>
    <scope>NUCLEOTIDE SEQUENCE [LARGE SCALE GENOMIC DNA]</scope>
    <source>
        <strain evidence="3 4">BYS87W</strain>
    </source>
</reference>
<feature type="chain" id="PRO_5046559617" evidence="2">
    <location>
        <begin position="51"/>
        <end position="593"/>
    </location>
</feature>
<dbReference type="EMBL" id="JBIGIB010000004">
    <property type="protein sequence ID" value="MFG6468042.1"/>
    <property type="molecule type" value="Genomic_DNA"/>
</dbReference>
<feature type="signal peptide" evidence="2">
    <location>
        <begin position="1"/>
        <end position="50"/>
    </location>
</feature>
<name>A0ABW7H1C8_9BURK</name>
<evidence type="ECO:0000256" key="1">
    <source>
        <dbReference type="SAM" id="MobiDB-lite"/>
    </source>
</evidence>
<feature type="region of interest" description="Disordered" evidence="1">
    <location>
        <begin position="52"/>
        <end position="72"/>
    </location>
</feature>
<keyword evidence="4" id="KW-1185">Reference proteome</keyword>
<keyword evidence="2" id="KW-0732">Signal</keyword>